<feature type="coiled-coil region" evidence="10">
    <location>
        <begin position="77"/>
        <end position="125"/>
    </location>
</feature>
<evidence type="ECO:0000256" key="1">
    <source>
        <dbReference type="ARBA" id="ARBA00004186"/>
    </source>
</evidence>
<comment type="subcellular location">
    <subcellularLocation>
        <location evidence="1">Cytoplasm</location>
        <location evidence="1">Cytoskeleton</location>
        <location evidence="1">Spindle</location>
    </subcellularLocation>
</comment>
<dbReference type="GO" id="GO:0005874">
    <property type="term" value="C:microtubule"/>
    <property type="evidence" value="ECO:0007669"/>
    <property type="project" value="UniProtKB-KW"/>
</dbReference>
<evidence type="ECO:0000256" key="7">
    <source>
        <dbReference type="ARBA" id="ARBA00023054"/>
    </source>
</evidence>
<keyword evidence="3" id="KW-0963">Cytoplasm</keyword>
<dbReference type="SUPFAM" id="SSF58022">
    <property type="entry name" value="XRCC4, C-terminal oligomerization domain"/>
    <property type="match status" value="1"/>
</dbReference>
<reference evidence="13" key="1">
    <citation type="submission" date="2003-08" db="EMBL/GenBank/DDBJ databases">
        <authorList>
            <person name="Birren B."/>
            <person name="Nusbaum C."/>
            <person name="Abebe A."/>
            <person name="Abouelleil A."/>
            <person name="Adekoya E."/>
            <person name="Ait-zahra M."/>
            <person name="Allen N."/>
            <person name="Allen T."/>
            <person name="An P."/>
            <person name="Anderson M."/>
            <person name="Anderson S."/>
            <person name="Arachchi H."/>
            <person name="Armbruster J."/>
            <person name="Bachantsang P."/>
            <person name="Baldwin J."/>
            <person name="Barry A."/>
            <person name="Bayul T."/>
            <person name="Blitshsteyn B."/>
            <person name="Bloom T."/>
            <person name="Blye J."/>
            <person name="Boguslavskiy L."/>
            <person name="Borowsky M."/>
            <person name="Boukhgalter B."/>
            <person name="Brunache A."/>
            <person name="Butler J."/>
            <person name="Calixte N."/>
            <person name="Calvo S."/>
            <person name="Camarata J."/>
            <person name="Campo K."/>
            <person name="Chang J."/>
            <person name="Cheshatsang Y."/>
            <person name="Citroen M."/>
            <person name="Collymore A."/>
            <person name="Considine T."/>
            <person name="Cook A."/>
            <person name="Cooke P."/>
            <person name="Corum B."/>
            <person name="Cuomo C."/>
            <person name="David R."/>
            <person name="Dawoe T."/>
            <person name="Degray S."/>
            <person name="Dodge S."/>
            <person name="Dooley K."/>
            <person name="Dorje P."/>
            <person name="Dorjee K."/>
            <person name="Dorris L."/>
            <person name="Duffey N."/>
            <person name="Dupes A."/>
            <person name="Elkins T."/>
            <person name="Engels R."/>
            <person name="Erickson J."/>
            <person name="Farina A."/>
            <person name="Faro S."/>
            <person name="Ferreira P."/>
            <person name="Fischer H."/>
            <person name="Fitzgerald M."/>
            <person name="Foley K."/>
            <person name="Gage D."/>
            <person name="Galagan J."/>
            <person name="Gearin G."/>
            <person name="Gnerre S."/>
            <person name="Gnirke A."/>
            <person name="Goyette A."/>
            <person name="Graham J."/>
            <person name="Grandbois E."/>
            <person name="Gyaltsen K."/>
            <person name="Hafez N."/>
            <person name="Hagopian D."/>
            <person name="Hagos B."/>
            <person name="Hall J."/>
            <person name="Hatcher B."/>
            <person name="Heller A."/>
            <person name="Higgins H."/>
            <person name="Honan T."/>
            <person name="Horn A."/>
            <person name="Houde N."/>
            <person name="Hughes L."/>
            <person name="Hulme W."/>
            <person name="Husby E."/>
            <person name="Iliev I."/>
            <person name="Jaffe D."/>
            <person name="Jones C."/>
            <person name="Kamal M."/>
            <person name="Kamat A."/>
            <person name="Kamvysselis M."/>
            <person name="Karlsson E."/>
            <person name="Kells C."/>
            <person name="Kieu A."/>
            <person name="Kisner P."/>
            <person name="Kodira C."/>
            <person name="Kulbokas E."/>
            <person name="Labutti K."/>
            <person name="Lama D."/>
            <person name="Landers T."/>
            <person name="Leger J."/>
            <person name="Levine S."/>
            <person name="Lewis D."/>
            <person name="Lewis T."/>
            <person name="Lindblad-toh K."/>
            <person name="Liu X."/>
            <person name="Lokyitsang T."/>
            <person name="Lokyitsang Y."/>
            <person name="Lucien O."/>
            <person name="Lui A."/>
            <person name="Ma L.J."/>
            <person name="Mabbitt R."/>
            <person name="Macdonald J."/>
            <person name="Maclean C."/>
            <person name="Major J."/>
            <person name="Manning J."/>
            <person name="Marabella R."/>
            <person name="Maru K."/>
            <person name="Matthews C."/>
            <person name="Mauceli E."/>
            <person name="Mccarthy M."/>
            <person name="Mcdonough S."/>
            <person name="Mcghee T."/>
            <person name="Meldrim J."/>
            <person name="Meneus L."/>
            <person name="Mesirov J."/>
            <person name="Mihalev A."/>
            <person name="Mihova T."/>
            <person name="Mikkelsen T."/>
            <person name="Mlenga V."/>
            <person name="Moru K."/>
            <person name="Mozes J."/>
            <person name="Mulrain L."/>
            <person name="Munson G."/>
            <person name="Naylor J."/>
            <person name="Newes C."/>
            <person name="Nguyen C."/>
            <person name="Nguyen N."/>
            <person name="Nguyen T."/>
            <person name="Nicol R."/>
            <person name="Nielsen C."/>
            <person name="Nizzari M."/>
            <person name="Norbu C."/>
            <person name="Norbu N."/>
            <person name="O'donnell P."/>
            <person name="Okoawo O."/>
            <person name="O'leary S."/>
            <person name="Omotosho B."/>
            <person name="O'neill K."/>
            <person name="Osman S."/>
            <person name="Parker S."/>
            <person name="Perrin D."/>
            <person name="Phunkhang P."/>
            <person name="Piqani B."/>
            <person name="Purcell S."/>
            <person name="Rachupka T."/>
            <person name="Ramasamy U."/>
            <person name="Rameau R."/>
            <person name="Ray V."/>
            <person name="Raymond C."/>
            <person name="Retta R."/>
            <person name="Richardson S."/>
            <person name="Rise C."/>
            <person name="Rodriguez J."/>
            <person name="Rogers J."/>
            <person name="Rogov P."/>
            <person name="Rutman M."/>
            <person name="Schupbach R."/>
            <person name="Seaman C."/>
            <person name="Settipalli S."/>
            <person name="Sharpe T."/>
            <person name="Sheridan J."/>
            <person name="Sherpa N."/>
            <person name="Shi J."/>
            <person name="Smirnov S."/>
            <person name="Smith C."/>
            <person name="Sougnez C."/>
            <person name="Spencer B."/>
            <person name="Stalker J."/>
            <person name="Stange-thomann N."/>
            <person name="Stavropoulos S."/>
            <person name="Stetson K."/>
            <person name="Stone C."/>
            <person name="Stone S."/>
            <person name="Stubbs M."/>
            <person name="Talamas J."/>
            <person name="Tchuinga P."/>
            <person name="Tenzing P."/>
            <person name="Tesfaye S."/>
            <person name="Theodore J."/>
            <person name="Thoulutsang Y."/>
            <person name="Topham K."/>
            <person name="Towey S."/>
            <person name="Tsamla T."/>
            <person name="Tsomo N."/>
            <person name="Vallee D."/>
            <person name="Vassiliev H."/>
            <person name="Venkataraman V."/>
            <person name="Vinson J."/>
            <person name="Vo A."/>
            <person name="Wade C."/>
            <person name="Wang S."/>
            <person name="Wangchuk T."/>
            <person name="Wangdi T."/>
            <person name="Whittaker C."/>
            <person name="Wilkinson J."/>
            <person name="Wu Y."/>
            <person name="Wyman D."/>
            <person name="Yadav S."/>
            <person name="Yang S."/>
            <person name="Yang X."/>
            <person name="Yeager S."/>
            <person name="Yee E."/>
            <person name="Young G."/>
            <person name="Zainoun J."/>
            <person name="Zembeck L."/>
            <person name="Zimmer A."/>
            <person name="Zody M."/>
            <person name="Lander E."/>
        </authorList>
    </citation>
    <scope>NUCLEOTIDE SEQUENCE [LARGE SCALE GENOMIC DNA]</scope>
</reference>
<dbReference type="GO" id="GO:0051225">
    <property type="term" value="P:spindle assembly"/>
    <property type="evidence" value="ECO:0007669"/>
    <property type="project" value="InterPro"/>
</dbReference>
<accession>H2Z252</accession>
<evidence type="ECO:0000256" key="10">
    <source>
        <dbReference type="SAM" id="Coils"/>
    </source>
</evidence>
<dbReference type="InParanoid" id="H2Z252"/>
<dbReference type="OMA" id="LEWFCGN"/>
<evidence type="ECO:0000256" key="6">
    <source>
        <dbReference type="ARBA" id="ARBA00022776"/>
    </source>
</evidence>
<dbReference type="PANTHER" id="PTHR19378:SF0">
    <property type="entry name" value="HAUS AUGMIN-LIKE COMPLEX SUBUNIT 3"/>
    <property type="match status" value="1"/>
</dbReference>
<keyword evidence="4" id="KW-0132">Cell division</keyword>
<dbReference type="InterPro" id="IPR032733">
    <property type="entry name" value="HAUS3_N"/>
</dbReference>
<keyword evidence="7 10" id="KW-0175">Coiled coil</keyword>
<comment type="similarity">
    <text evidence="2">Belongs to the HAUS3 family.</text>
</comment>
<dbReference type="HOGENOM" id="CLU_034554_0_0_1"/>
<dbReference type="Pfam" id="PF14932">
    <property type="entry name" value="HAUS-augmin3"/>
    <property type="match status" value="1"/>
</dbReference>
<evidence type="ECO:0000256" key="9">
    <source>
        <dbReference type="ARBA" id="ARBA00023306"/>
    </source>
</evidence>
<dbReference type="STRING" id="51511.ENSCSAVP00000011664"/>
<proteinExistence type="inferred from homology"/>
<protein>
    <recommendedName>
        <fullName evidence="11">HAUS augmin-like complex subunit 3 N-terminal domain-containing protein</fullName>
    </recommendedName>
</protein>
<dbReference type="PANTHER" id="PTHR19378">
    <property type="entry name" value="GOLGIN- RELATED"/>
    <property type="match status" value="1"/>
</dbReference>
<dbReference type="InterPro" id="IPR026206">
    <property type="entry name" value="HAUS3"/>
</dbReference>
<evidence type="ECO:0000256" key="3">
    <source>
        <dbReference type="ARBA" id="ARBA00022490"/>
    </source>
</evidence>
<dbReference type="GO" id="GO:0072686">
    <property type="term" value="C:mitotic spindle"/>
    <property type="evidence" value="ECO:0007669"/>
    <property type="project" value="TreeGrafter"/>
</dbReference>
<keyword evidence="8" id="KW-0206">Cytoskeleton</keyword>
<reference evidence="12" key="2">
    <citation type="submission" date="2025-08" db="UniProtKB">
        <authorList>
            <consortium name="Ensembl"/>
        </authorList>
    </citation>
    <scope>IDENTIFICATION</scope>
</reference>
<dbReference type="Ensembl" id="ENSCSAVT00000011800.1">
    <property type="protein sequence ID" value="ENSCSAVP00000011664.1"/>
    <property type="gene ID" value="ENSCSAVG00000006835.1"/>
</dbReference>
<evidence type="ECO:0000256" key="5">
    <source>
        <dbReference type="ARBA" id="ARBA00022701"/>
    </source>
</evidence>
<evidence type="ECO:0000256" key="8">
    <source>
        <dbReference type="ARBA" id="ARBA00023212"/>
    </source>
</evidence>
<dbReference type="GO" id="GO:0070652">
    <property type="term" value="C:HAUS complex"/>
    <property type="evidence" value="ECO:0007669"/>
    <property type="project" value="InterPro"/>
</dbReference>
<evidence type="ECO:0000313" key="13">
    <source>
        <dbReference type="Proteomes" id="UP000007875"/>
    </source>
</evidence>
<evidence type="ECO:0000313" key="12">
    <source>
        <dbReference type="Ensembl" id="ENSCSAVP00000011664.1"/>
    </source>
</evidence>
<evidence type="ECO:0000256" key="4">
    <source>
        <dbReference type="ARBA" id="ARBA00022618"/>
    </source>
</evidence>
<dbReference type="GO" id="GO:0005815">
    <property type="term" value="C:microtubule organizing center"/>
    <property type="evidence" value="ECO:0007669"/>
    <property type="project" value="TreeGrafter"/>
</dbReference>
<evidence type="ECO:0000256" key="2">
    <source>
        <dbReference type="ARBA" id="ARBA00009645"/>
    </source>
</evidence>
<evidence type="ECO:0000259" key="11">
    <source>
        <dbReference type="Pfam" id="PF14932"/>
    </source>
</evidence>
<dbReference type="GeneTree" id="ENSGT00390000011904"/>
<dbReference type="AlphaFoldDB" id="H2Z252"/>
<dbReference type="Proteomes" id="UP000007875">
    <property type="component" value="Unassembled WGS sequence"/>
</dbReference>
<dbReference type="GO" id="GO:0031023">
    <property type="term" value="P:microtubule organizing center organization"/>
    <property type="evidence" value="ECO:0007669"/>
    <property type="project" value="TreeGrafter"/>
</dbReference>
<keyword evidence="13" id="KW-1185">Reference proteome</keyword>
<sequence>MMTPAQEKTTKFLEAVESVGFTNTAKIKSEVERLANNPLIQSFLDELSTSVSSRNLLSNQDLEKFHNHGLSVADIDIGRTKQEIGILTAKNQKLKQRSNRVTQQLESAKRYKEKLETQLYELECQQNINLEENRQLHLASDASKCQFDNASQRNEKSMSIYFQAMRDVNVDISTLCSTTLNANDDAVLMSNADFDQVLQEEDEFTRHLTSYAKKQFTQASSGIEDLSSSVQDELPDLTRSMVDAGHAGQDMETRKRLERAMLGFKNRKLRLILAEASVKQTEAVKSFLDEKMSFFISKTQGLKNIHELQKVKEEADIEARYVLFEVLPKLLEKEGNLERSMLLAGDCRQQLAKQKYLTNKQNKVVELLIQQLSRLLVGWMLMQLETHQHQMLSHRLAQCNTRLGHEVAEVRSRNESLRAANSTLRKPKTPKAVIDNRDAAMLGVYHSL</sequence>
<feature type="domain" description="HAUS augmin-like complex subunit 3 N-terminal" evidence="11">
    <location>
        <begin position="41"/>
        <end position="276"/>
    </location>
</feature>
<dbReference type="GO" id="GO:0051301">
    <property type="term" value="P:cell division"/>
    <property type="evidence" value="ECO:0007669"/>
    <property type="project" value="UniProtKB-KW"/>
</dbReference>
<name>H2Z252_CIOSA</name>
<keyword evidence="6" id="KW-0498">Mitosis</keyword>
<organism evidence="12 13">
    <name type="scientific">Ciona savignyi</name>
    <name type="common">Pacific transparent sea squirt</name>
    <dbReference type="NCBI Taxonomy" id="51511"/>
    <lineage>
        <taxon>Eukaryota</taxon>
        <taxon>Metazoa</taxon>
        <taxon>Chordata</taxon>
        <taxon>Tunicata</taxon>
        <taxon>Ascidiacea</taxon>
        <taxon>Phlebobranchia</taxon>
        <taxon>Cionidae</taxon>
        <taxon>Ciona</taxon>
    </lineage>
</organism>
<reference evidence="12" key="3">
    <citation type="submission" date="2025-09" db="UniProtKB">
        <authorList>
            <consortium name="Ensembl"/>
        </authorList>
    </citation>
    <scope>IDENTIFICATION</scope>
</reference>
<dbReference type="FunCoup" id="H2Z252">
    <property type="interactions" value="107"/>
</dbReference>
<keyword evidence="9" id="KW-0131">Cell cycle</keyword>
<keyword evidence="5" id="KW-0493">Microtubule</keyword>